<keyword evidence="3" id="KW-1185">Reference proteome</keyword>
<reference evidence="2 3" key="1">
    <citation type="journal article" date="2017" name="Nature">
        <title>The Apostasia genome and the evolution of orchids.</title>
        <authorList>
            <person name="Zhang G.Q."/>
            <person name="Liu K.W."/>
            <person name="Li Z."/>
            <person name="Lohaus R."/>
            <person name="Hsiao Y.Y."/>
            <person name="Niu S.C."/>
            <person name="Wang J.Y."/>
            <person name="Lin Y.C."/>
            <person name="Xu Q."/>
            <person name="Chen L.J."/>
            <person name="Yoshida K."/>
            <person name="Fujiwara S."/>
            <person name="Wang Z.W."/>
            <person name="Zhang Y.Q."/>
            <person name="Mitsuda N."/>
            <person name="Wang M."/>
            <person name="Liu G.H."/>
            <person name="Pecoraro L."/>
            <person name="Huang H.X."/>
            <person name="Xiao X.J."/>
            <person name="Lin M."/>
            <person name="Wu X.Y."/>
            <person name="Wu W.L."/>
            <person name="Chen Y.Y."/>
            <person name="Chang S.B."/>
            <person name="Sakamoto S."/>
            <person name="Ohme-Takagi M."/>
            <person name="Yagi M."/>
            <person name="Zeng S.J."/>
            <person name="Shen C.Y."/>
            <person name="Yeh C.M."/>
            <person name="Luo Y.B."/>
            <person name="Tsai W.C."/>
            <person name="Van de Peer Y."/>
            <person name="Liu Z.J."/>
        </authorList>
    </citation>
    <scope>NUCLEOTIDE SEQUENCE [LARGE SCALE GENOMIC DNA]</scope>
    <source>
        <strain evidence="3">cv. Shenzhen</strain>
        <tissue evidence="2">Stem</tissue>
    </source>
</reference>
<accession>A0A2I0AQG6</accession>
<evidence type="ECO:0000313" key="2">
    <source>
        <dbReference type="EMBL" id="PKA57716.1"/>
    </source>
</evidence>
<protein>
    <submittedName>
        <fullName evidence="2">Uncharacterized protein</fullName>
    </submittedName>
</protein>
<evidence type="ECO:0000256" key="1">
    <source>
        <dbReference type="SAM" id="MobiDB-lite"/>
    </source>
</evidence>
<feature type="region of interest" description="Disordered" evidence="1">
    <location>
        <begin position="65"/>
        <end position="113"/>
    </location>
</feature>
<proteinExistence type="predicted"/>
<name>A0A2I0AQG6_9ASPA</name>
<evidence type="ECO:0000313" key="3">
    <source>
        <dbReference type="Proteomes" id="UP000236161"/>
    </source>
</evidence>
<feature type="region of interest" description="Disordered" evidence="1">
    <location>
        <begin position="1"/>
        <end position="29"/>
    </location>
</feature>
<dbReference type="AlphaFoldDB" id="A0A2I0AQG6"/>
<gene>
    <name evidence="2" type="ORF">AXF42_Ash016762</name>
</gene>
<dbReference type="EMBL" id="KZ451961">
    <property type="protein sequence ID" value="PKA57716.1"/>
    <property type="molecule type" value="Genomic_DNA"/>
</dbReference>
<organism evidence="2 3">
    <name type="scientific">Apostasia shenzhenica</name>
    <dbReference type="NCBI Taxonomy" id="1088818"/>
    <lineage>
        <taxon>Eukaryota</taxon>
        <taxon>Viridiplantae</taxon>
        <taxon>Streptophyta</taxon>
        <taxon>Embryophyta</taxon>
        <taxon>Tracheophyta</taxon>
        <taxon>Spermatophyta</taxon>
        <taxon>Magnoliopsida</taxon>
        <taxon>Liliopsida</taxon>
        <taxon>Asparagales</taxon>
        <taxon>Orchidaceae</taxon>
        <taxon>Apostasioideae</taxon>
        <taxon>Apostasia</taxon>
    </lineage>
</organism>
<dbReference type="Proteomes" id="UP000236161">
    <property type="component" value="Unassembled WGS sequence"/>
</dbReference>
<sequence>MLQPPRIPRSSTNIKRPCSPFAASGPSSGRQAARVQNLFTSFFRKTKIKLYCPPLIYALEHALKKERSNRKNSKNDKSTSNSSGIPIHTVLEPQLRSSLSPSKHCSPYSYPFI</sequence>